<dbReference type="Proteomes" id="UP000318801">
    <property type="component" value="Unassembled WGS sequence"/>
</dbReference>
<dbReference type="SUPFAM" id="SSF50129">
    <property type="entry name" value="GroES-like"/>
    <property type="match status" value="1"/>
</dbReference>
<reference evidence="3 4" key="1">
    <citation type="submission" date="2019-06" db="EMBL/GenBank/DDBJ databases">
        <authorList>
            <person name="Li M."/>
        </authorList>
    </citation>
    <scope>NUCLEOTIDE SEQUENCE [LARGE SCALE GENOMIC DNA]</scope>
    <source>
        <strain evidence="3 4">BGMRC2036</strain>
    </source>
</reference>
<evidence type="ECO:0000313" key="4">
    <source>
        <dbReference type="Proteomes" id="UP000318801"/>
    </source>
</evidence>
<dbReference type="InterPro" id="IPR013149">
    <property type="entry name" value="ADH-like_C"/>
</dbReference>
<dbReference type="Pfam" id="PF00107">
    <property type="entry name" value="ADH_zinc_N"/>
    <property type="match status" value="1"/>
</dbReference>
<dbReference type="Gene3D" id="3.40.50.720">
    <property type="entry name" value="NAD(P)-binding Rossmann-like Domain"/>
    <property type="match status" value="1"/>
</dbReference>
<dbReference type="AlphaFoldDB" id="A0A506UB62"/>
<dbReference type="RefSeq" id="WP_141148649.1">
    <property type="nucleotide sequence ID" value="NZ_VHLG01000004.1"/>
</dbReference>
<dbReference type="PANTHER" id="PTHR43677">
    <property type="entry name" value="SHORT-CHAIN DEHYDROGENASE/REDUCTASE"/>
    <property type="match status" value="1"/>
</dbReference>
<feature type="region of interest" description="Disordered" evidence="1">
    <location>
        <begin position="1"/>
        <end position="22"/>
    </location>
</feature>
<dbReference type="InterPro" id="IPR051397">
    <property type="entry name" value="Zn-ADH-like_protein"/>
</dbReference>
<dbReference type="PANTHER" id="PTHR43677:SF11">
    <property type="entry name" value="ZINC-CONTAINING ALCOHOL DEHYDROGENASE"/>
    <property type="match status" value="1"/>
</dbReference>
<evidence type="ECO:0000259" key="2">
    <source>
        <dbReference type="SMART" id="SM00829"/>
    </source>
</evidence>
<feature type="domain" description="Enoyl reductase (ER)" evidence="2">
    <location>
        <begin position="8"/>
        <end position="312"/>
    </location>
</feature>
<sequence>MKAAKVTGPDSPPILSERPLPEPSDGLLRIHVSASAISQVTRSRAAGRHYSASAHYPFVPGVDGVGRTETGARVYFLFPQAPHGSLAEMTLATPDNLIPLPDSIDDVTAAALANPAMSSYAALTERARIQPGETVLINGATGTSGRLAVQIARHLGASHVIATGRNASALQELKALGADRTVSLAQAPQALAADIGDVFSAGIDIVLDYLFGPSAETILAVASKFAHPLRYVEIGAIAGAEITLPGASLRASAITMMGSGFGSVAPERLRAAIVGVFAAFKPAGLKIATTTFPLEQIEQAWASDNPTSRTVITVG</sequence>
<dbReference type="InterPro" id="IPR036291">
    <property type="entry name" value="NAD(P)-bd_dom_sf"/>
</dbReference>
<dbReference type="OrthoDB" id="9787435at2"/>
<evidence type="ECO:0000313" key="3">
    <source>
        <dbReference type="EMBL" id="TPW30778.1"/>
    </source>
</evidence>
<evidence type="ECO:0000256" key="1">
    <source>
        <dbReference type="SAM" id="MobiDB-lite"/>
    </source>
</evidence>
<name>A0A506UB62_9HYPH</name>
<accession>A0A506UB62</accession>
<proteinExistence type="predicted"/>
<keyword evidence="4" id="KW-1185">Reference proteome</keyword>
<dbReference type="Gene3D" id="3.90.180.10">
    <property type="entry name" value="Medium-chain alcohol dehydrogenases, catalytic domain"/>
    <property type="match status" value="1"/>
</dbReference>
<dbReference type="InterPro" id="IPR011032">
    <property type="entry name" value="GroES-like_sf"/>
</dbReference>
<dbReference type="EMBL" id="VHLG01000004">
    <property type="protein sequence ID" value="TPW30778.1"/>
    <property type="molecule type" value="Genomic_DNA"/>
</dbReference>
<dbReference type="SUPFAM" id="SSF51735">
    <property type="entry name" value="NAD(P)-binding Rossmann-fold domains"/>
    <property type="match status" value="1"/>
</dbReference>
<organism evidence="3 4">
    <name type="scientific">Martelella alba</name>
    <dbReference type="NCBI Taxonomy" id="2590451"/>
    <lineage>
        <taxon>Bacteria</taxon>
        <taxon>Pseudomonadati</taxon>
        <taxon>Pseudomonadota</taxon>
        <taxon>Alphaproteobacteria</taxon>
        <taxon>Hyphomicrobiales</taxon>
        <taxon>Aurantimonadaceae</taxon>
        <taxon>Martelella</taxon>
    </lineage>
</organism>
<dbReference type="SMART" id="SM00829">
    <property type="entry name" value="PKS_ER"/>
    <property type="match status" value="1"/>
</dbReference>
<dbReference type="InterPro" id="IPR020843">
    <property type="entry name" value="ER"/>
</dbReference>
<comment type="caution">
    <text evidence="3">The sequence shown here is derived from an EMBL/GenBank/DDBJ whole genome shotgun (WGS) entry which is preliminary data.</text>
</comment>
<dbReference type="GO" id="GO:0016491">
    <property type="term" value="F:oxidoreductase activity"/>
    <property type="evidence" value="ECO:0007669"/>
    <property type="project" value="InterPro"/>
</dbReference>
<protein>
    <submittedName>
        <fullName evidence="3">Zinc-binding alcohol dehydrogenase family protein</fullName>
    </submittedName>
</protein>
<gene>
    <name evidence="3" type="ORF">FJU08_08865</name>
</gene>